<keyword evidence="2" id="KW-0812">Transmembrane</keyword>
<feature type="coiled-coil region" evidence="1">
    <location>
        <begin position="771"/>
        <end position="886"/>
    </location>
</feature>
<keyword evidence="2" id="KW-0472">Membrane</keyword>
<dbReference type="HOGENOM" id="CLU_317577_0_0_11"/>
<dbReference type="InterPro" id="IPR027417">
    <property type="entry name" value="P-loop_NTPase"/>
</dbReference>
<dbReference type="EMBL" id="CP001964">
    <property type="protein sequence ID" value="ADG76162.1"/>
    <property type="molecule type" value="Genomic_DNA"/>
</dbReference>
<dbReference type="PANTHER" id="PTHR41259">
    <property type="entry name" value="DOUBLE-STRAND BREAK REPAIR RAD50 ATPASE, PUTATIVE-RELATED"/>
    <property type="match status" value="1"/>
</dbReference>
<feature type="transmembrane region" description="Helical" evidence="2">
    <location>
        <begin position="509"/>
        <end position="527"/>
    </location>
</feature>
<dbReference type="eggNOG" id="COG4717">
    <property type="taxonomic scope" value="Bacteria"/>
</dbReference>
<dbReference type="KEGG" id="cfl:Cfla_3281"/>
<evidence type="ECO:0000313" key="4">
    <source>
        <dbReference type="Proteomes" id="UP000000849"/>
    </source>
</evidence>
<evidence type="ECO:0000313" key="3">
    <source>
        <dbReference type="EMBL" id="ADG76162.1"/>
    </source>
</evidence>
<dbReference type="SUPFAM" id="SSF52540">
    <property type="entry name" value="P-loop containing nucleoside triphosphate hydrolases"/>
    <property type="match status" value="1"/>
</dbReference>
<gene>
    <name evidence="3" type="ordered locus">Cfla_3281</name>
</gene>
<dbReference type="PANTHER" id="PTHR41259:SF1">
    <property type="entry name" value="DOUBLE-STRAND BREAK REPAIR RAD50 ATPASE, PUTATIVE-RELATED"/>
    <property type="match status" value="1"/>
</dbReference>
<dbReference type="Proteomes" id="UP000000849">
    <property type="component" value="Chromosome"/>
</dbReference>
<proteinExistence type="predicted"/>
<evidence type="ECO:0000256" key="1">
    <source>
        <dbReference type="SAM" id="Coils"/>
    </source>
</evidence>
<evidence type="ECO:0000256" key="2">
    <source>
        <dbReference type="SAM" id="Phobius"/>
    </source>
</evidence>
<keyword evidence="2" id="KW-1133">Transmembrane helix</keyword>
<dbReference type="eggNOG" id="COG0419">
    <property type="taxonomic scope" value="Bacteria"/>
</dbReference>
<feature type="transmembrane region" description="Helical" evidence="2">
    <location>
        <begin position="483"/>
        <end position="503"/>
    </location>
</feature>
<name>D5UC03_CELFN</name>
<dbReference type="STRING" id="446466.Cfla_3281"/>
<keyword evidence="1" id="KW-0175">Coiled coil</keyword>
<reference evidence="3 4" key="1">
    <citation type="journal article" date="2010" name="Stand. Genomic Sci.">
        <title>Complete genome sequence of Cellulomonas flavigena type strain (134).</title>
        <authorList>
            <person name="Abt B."/>
            <person name="Foster B."/>
            <person name="Lapidus A."/>
            <person name="Clum A."/>
            <person name="Sun H."/>
            <person name="Pukall R."/>
            <person name="Lucas S."/>
            <person name="Glavina Del Rio T."/>
            <person name="Nolan M."/>
            <person name="Tice H."/>
            <person name="Cheng J.F."/>
            <person name="Pitluck S."/>
            <person name="Liolios K."/>
            <person name="Ivanova N."/>
            <person name="Mavromatis K."/>
            <person name="Ovchinnikova G."/>
            <person name="Pati A."/>
            <person name="Goodwin L."/>
            <person name="Chen A."/>
            <person name="Palaniappan K."/>
            <person name="Land M."/>
            <person name="Hauser L."/>
            <person name="Chang Y.J."/>
            <person name="Jeffries C.D."/>
            <person name="Rohde M."/>
            <person name="Goker M."/>
            <person name="Woyke T."/>
            <person name="Bristow J."/>
            <person name="Eisen J.A."/>
            <person name="Markowitz V."/>
            <person name="Hugenholtz P."/>
            <person name="Kyrpides N.C."/>
            <person name="Klenk H.P."/>
        </authorList>
    </citation>
    <scope>NUCLEOTIDE SEQUENCE [LARGE SCALE GENOMIC DNA]</scope>
    <source>
        <strain evidence="4">ATCC 482 / DSM 20109 / BCRC 11376 / JCM 18109 / NBRC 3775 / NCIMB 8073 / NRS 134</strain>
    </source>
</reference>
<keyword evidence="4" id="KW-1185">Reference proteome</keyword>
<accession>D5UC03</accession>
<protein>
    <submittedName>
        <fullName evidence="3">SMC domain-containing protein</fullName>
    </submittedName>
</protein>
<dbReference type="AlphaFoldDB" id="D5UC03"/>
<dbReference type="Gene3D" id="3.40.50.300">
    <property type="entry name" value="P-loop containing nucleotide triphosphate hydrolases"/>
    <property type="match status" value="2"/>
</dbReference>
<organism evidence="3 4">
    <name type="scientific">Cellulomonas flavigena (strain ATCC 482 / DSM 20109 / BCRC 11376 / JCM 18109 / NBRC 3775 / NCIMB 8073 / NRS 134)</name>
    <dbReference type="NCBI Taxonomy" id="446466"/>
    <lineage>
        <taxon>Bacteria</taxon>
        <taxon>Bacillati</taxon>
        <taxon>Actinomycetota</taxon>
        <taxon>Actinomycetes</taxon>
        <taxon>Micrococcales</taxon>
        <taxon>Cellulomonadaceae</taxon>
        <taxon>Cellulomonas</taxon>
    </lineage>
</organism>
<sequence>MNIESVTAHAFGPLQSGDLRFAPGMTVVTGVNESAKSSWHAAVYAAVTGRRRGKGAPTREERRFAELHKPWDDDQWRVSAVLVLDDGRRIELAHDLNGKVDCRATDLALGTDVSAEIMFEGAPDASRYLGLDRKSFAAIAVVNQAELLGVLNAANGLQEHLQRAAATAGADATAAAALAALETFARDNVGLDRANSSKPLRAAKNALENARADLDAAFAEHARYLELTAVAETHRARADKAAQRTLAAQEKAAALELLVHALQVVAERQGDAARVDDVSKAAVTRRDALAQRVAKARSLSAASTDDAVPAGAPAAEAVARIVAAALARWSSVPDLRMPAGSTAADLAQQLDALPPPPDGDTQVAAAVRDAYQGWTRAVAVVTAHDGRRPPDPGTPSQDLEPAVEAGPSMLRQLAAQLGATGNGNSEQVQYLTDARDQARSEQAAAQASLADATARANAARAAFTTAMAAPPSTTTGRSRVPRYGLVATAAAAAVAAVTTAIALSNVTVALVLGALCIAAAVGAFVVARPEPRHPTSGAVNIPALSAAGHAAEEALASAQERLYAAVTEVASADAQLRAAAASSSAAAEVAARCAARSLPADPGALQQLAARAEQHLEAREAFFRWESESQREARTLAQAESGLLRALADRGVAVGATSTEDAFSAYERACAERAEQAARAARRPEVERALAAREAADRDAADVLAQRESALDALRAAVSVASVGVDPEADPEALRDALIQWQAHYDELLIATEARQRDLSQLDVVLDGSTLDELESSLMAAEEAVAEAAKASDAARRALQEAVVHGEELAADAGAPISAGVDAALSDLTRARQARAAAQEQEMELAAVAENAAGVAAERGRTLRSVAEAEECLVAAEAELARVSELSETLRLTSHFLTDAQEQVHRTIAPVLADTLSSWLPLVTGGRYTDATVNPATLEVKVCGPQRKWRNADRLSIGTAEQVYLLLRVALAQHLSTTGESCPLLLDDVTVQADAERTVGILDLLLALASDRQVILFAQGQEVAEWARVHLIDPRHSSVELTRVAVE</sequence>